<evidence type="ECO:0000256" key="3">
    <source>
        <dbReference type="ARBA" id="ARBA00023211"/>
    </source>
</evidence>
<accession>A0A923PNT8</accession>
<dbReference type="InterPro" id="IPR003762">
    <property type="entry name" value="Lara_isomerase"/>
</dbReference>
<evidence type="ECO:0000259" key="8">
    <source>
        <dbReference type="Pfam" id="PF24856"/>
    </source>
</evidence>
<dbReference type="InterPro" id="IPR009015">
    <property type="entry name" value="Fucose_isomerase_N/cen_sf"/>
</dbReference>
<dbReference type="Proteomes" id="UP000650081">
    <property type="component" value="Unassembled WGS sequence"/>
</dbReference>
<dbReference type="PANTHER" id="PTHR38464:SF1">
    <property type="entry name" value="L-ARABINOSE ISOMERASE"/>
    <property type="match status" value="1"/>
</dbReference>
<evidence type="ECO:0000313" key="9">
    <source>
        <dbReference type="EMBL" id="MBC6995086.1"/>
    </source>
</evidence>
<evidence type="ECO:0000313" key="10">
    <source>
        <dbReference type="Proteomes" id="UP000650081"/>
    </source>
</evidence>
<dbReference type="GO" id="GO:0019569">
    <property type="term" value="P:L-arabinose catabolic process to D-xylulose 5-phosphate"/>
    <property type="evidence" value="ECO:0007669"/>
    <property type="project" value="TreeGrafter"/>
</dbReference>
<organism evidence="9 10">
    <name type="scientific">Neolewinella lacunae</name>
    <dbReference type="NCBI Taxonomy" id="1517758"/>
    <lineage>
        <taxon>Bacteria</taxon>
        <taxon>Pseudomonadati</taxon>
        <taxon>Bacteroidota</taxon>
        <taxon>Saprospiria</taxon>
        <taxon>Saprospirales</taxon>
        <taxon>Lewinellaceae</taxon>
        <taxon>Neolewinella</taxon>
    </lineage>
</organism>
<proteinExistence type="predicted"/>
<reference evidence="9" key="1">
    <citation type="submission" date="2020-08" db="EMBL/GenBank/DDBJ databases">
        <title>Lewinella bacteria from marine environments.</title>
        <authorList>
            <person name="Zhong Y."/>
        </authorList>
    </citation>
    <scope>NUCLEOTIDE SEQUENCE</scope>
    <source>
        <strain evidence="9">KCTC 42187</strain>
    </source>
</reference>
<evidence type="ECO:0000256" key="2">
    <source>
        <dbReference type="ARBA" id="ARBA00022935"/>
    </source>
</evidence>
<evidence type="ECO:0000256" key="4">
    <source>
        <dbReference type="ARBA" id="ARBA00023235"/>
    </source>
</evidence>
<evidence type="ECO:0000256" key="5">
    <source>
        <dbReference type="ARBA" id="ARBA00023277"/>
    </source>
</evidence>
<keyword evidence="3" id="KW-0464">Manganese</keyword>
<dbReference type="InterPro" id="IPR004216">
    <property type="entry name" value="Fuc/Ara_isomerase_C"/>
</dbReference>
<comment type="caution">
    <text evidence="9">The sequence shown here is derived from an EMBL/GenBank/DDBJ whole genome shotgun (WGS) entry which is preliminary data.</text>
</comment>
<dbReference type="RefSeq" id="WP_187467138.1">
    <property type="nucleotide sequence ID" value="NZ_JACSIT010000118.1"/>
</dbReference>
<dbReference type="SUPFAM" id="SSF50443">
    <property type="entry name" value="FucI/AraA C-terminal domain-like"/>
    <property type="match status" value="1"/>
</dbReference>
<dbReference type="InterPro" id="IPR055389">
    <property type="entry name" value="AraA_N"/>
</dbReference>
<keyword evidence="1" id="KW-0479">Metal-binding</keyword>
<dbReference type="AlphaFoldDB" id="A0A923PNT8"/>
<keyword evidence="5" id="KW-0119">Carbohydrate metabolism</keyword>
<feature type="domain" description="L-arabinose isomerase central" evidence="8">
    <location>
        <begin position="176"/>
        <end position="323"/>
    </location>
</feature>
<dbReference type="Pfam" id="PF24856">
    <property type="entry name" value="AraA_central"/>
    <property type="match status" value="1"/>
</dbReference>
<name>A0A923PNT8_9BACT</name>
<dbReference type="NCBIfam" id="NF002795">
    <property type="entry name" value="PRK02929.1"/>
    <property type="match status" value="1"/>
</dbReference>
<dbReference type="GO" id="GO:0008733">
    <property type="term" value="F:L-arabinose isomerase activity"/>
    <property type="evidence" value="ECO:0007669"/>
    <property type="project" value="UniProtKB-EC"/>
</dbReference>
<dbReference type="SUPFAM" id="SSF53743">
    <property type="entry name" value="FucI/AraA N-terminal and middle domains"/>
    <property type="match status" value="1"/>
</dbReference>
<feature type="non-terminal residue" evidence="9">
    <location>
        <position position="440"/>
    </location>
</feature>
<protein>
    <submittedName>
        <fullName evidence="9">L-arabinose isomerase</fullName>
        <ecNumber evidence="9">5.3.1.4</ecNumber>
    </submittedName>
</protein>
<evidence type="ECO:0000259" key="6">
    <source>
        <dbReference type="Pfam" id="PF02610"/>
    </source>
</evidence>
<dbReference type="PANTHER" id="PTHR38464">
    <property type="entry name" value="L-ARABINOSE ISOMERASE"/>
    <property type="match status" value="1"/>
</dbReference>
<gene>
    <name evidence="9" type="primary">araA</name>
    <name evidence="9" type="ORF">H9S92_12980</name>
</gene>
<keyword evidence="4 9" id="KW-0413">Isomerase</keyword>
<dbReference type="GO" id="GO:0046872">
    <property type="term" value="F:metal ion binding"/>
    <property type="evidence" value="ECO:0007669"/>
    <property type="project" value="UniProtKB-KW"/>
</dbReference>
<dbReference type="InterPro" id="IPR024664">
    <property type="entry name" value="Ara_Isoase_C"/>
</dbReference>
<dbReference type="InterPro" id="IPR038583">
    <property type="entry name" value="AraA_N_sf"/>
</dbReference>
<evidence type="ECO:0000256" key="1">
    <source>
        <dbReference type="ARBA" id="ARBA00022723"/>
    </source>
</evidence>
<evidence type="ECO:0000259" key="7">
    <source>
        <dbReference type="Pfam" id="PF11762"/>
    </source>
</evidence>
<keyword evidence="2" id="KW-0054">Arabinose catabolism</keyword>
<dbReference type="EMBL" id="JACSIT010000118">
    <property type="protein sequence ID" value="MBC6995086.1"/>
    <property type="molecule type" value="Genomic_DNA"/>
</dbReference>
<dbReference type="Pfam" id="PF11762">
    <property type="entry name" value="Arabinose_Iso_C"/>
    <property type="match status" value="1"/>
</dbReference>
<feature type="domain" description="L-arabinose isomerase C-terminal" evidence="7">
    <location>
        <begin position="327"/>
        <end position="440"/>
    </location>
</feature>
<sequence length="440" mass="48376">MNTSKKSIWFLTGSQHLYGPETLQQVAENSRKVADSLSENPEIPTAVRWQPVLTGSDEIYQTIRAAEMDDDCVGIICWMHTFSPAKMWIRGLQVLTKPMCHLHTQFFENIPYAQINMDYMNLHQSAHGGREFGHICTKLGLDRKVIVGHWARPQVQSKVGSWARVALGRASERQMKVARFGDNMRKVAVTDGDKVAAQMAFGYEVDGYGVGDLVERINAVSESRVKTLLEEYAETYTLAANVQPGGDRRGNLLVSARNELGIGDFLREGGYTAFTDTFEDLHGLPQLPGLAVQRLMAQGYGFGGEGDWKTAALVRTMKVMGEGLAGGNSFMEDYTYHFEPGNQRVLGSHMLEICPSIAADKPRLECHPLGIGGKADPCRLVFTGGAGPALNASVVDMGDRFRLVLNTVTAHPPAADLPKLPVARVLWETHPDMETGVAAW</sequence>
<dbReference type="GO" id="GO:0005829">
    <property type="term" value="C:cytosol"/>
    <property type="evidence" value="ECO:0007669"/>
    <property type="project" value="TreeGrafter"/>
</dbReference>
<keyword evidence="10" id="KW-1185">Reference proteome</keyword>
<feature type="domain" description="L-arabinose isomerase N-terminal" evidence="6">
    <location>
        <begin position="7"/>
        <end position="170"/>
    </location>
</feature>
<dbReference type="Pfam" id="PF02610">
    <property type="entry name" value="AraA_N"/>
    <property type="match status" value="1"/>
</dbReference>
<dbReference type="InterPro" id="IPR055390">
    <property type="entry name" value="AraA_central"/>
</dbReference>
<dbReference type="Gene3D" id="3.40.50.10940">
    <property type="match status" value="1"/>
</dbReference>
<dbReference type="EC" id="5.3.1.4" evidence="9"/>